<protein>
    <recommendedName>
        <fullName evidence="4">SseB protein N-terminal domain-containing protein</fullName>
    </recommendedName>
</protein>
<dbReference type="EMBL" id="BAABEP010000110">
    <property type="protein sequence ID" value="GAA3763549.1"/>
    <property type="molecule type" value="Genomic_DNA"/>
</dbReference>
<organism evidence="2 3">
    <name type="scientific">Streptomyces tremellae</name>
    <dbReference type="NCBI Taxonomy" id="1124239"/>
    <lineage>
        <taxon>Bacteria</taxon>
        <taxon>Bacillati</taxon>
        <taxon>Actinomycetota</taxon>
        <taxon>Actinomycetes</taxon>
        <taxon>Kitasatosporales</taxon>
        <taxon>Streptomycetaceae</taxon>
        <taxon>Streptomyces</taxon>
    </lineage>
</organism>
<dbReference type="NCBIfam" id="NF042914">
    <property type="entry name" value="SAV915_dom"/>
    <property type="match status" value="1"/>
</dbReference>
<name>A0ABP7GEB8_9ACTN</name>
<evidence type="ECO:0000256" key="1">
    <source>
        <dbReference type="SAM" id="MobiDB-lite"/>
    </source>
</evidence>
<sequence length="144" mass="14453">MELVTSESAAEAADPDPAAAAEAARPARGGPLPGRPLYVPVRTGAEGGTHLRFARTPGGARTAVGFTSRKLLAEAFGDQQPWVLLAEPALRALAEPLGAAVVTVDPRAAAAPRTVASPRTAAGPACARRVAVGSPAVSFRGTPA</sequence>
<comment type="caution">
    <text evidence="2">The sequence shown here is derived from an EMBL/GenBank/DDBJ whole genome shotgun (WGS) entry which is preliminary data.</text>
</comment>
<dbReference type="InterPro" id="IPR049975">
    <property type="entry name" value="SAV_915-like_dom"/>
</dbReference>
<reference evidence="3" key="1">
    <citation type="journal article" date="2019" name="Int. J. Syst. Evol. Microbiol.">
        <title>The Global Catalogue of Microorganisms (GCM) 10K type strain sequencing project: providing services to taxonomists for standard genome sequencing and annotation.</title>
        <authorList>
            <consortium name="The Broad Institute Genomics Platform"/>
            <consortium name="The Broad Institute Genome Sequencing Center for Infectious Disease"/>
            <person name="Wu L."/>
            <person name="Ma J."/>
        </authorList>
    </citation>
    <scope>NUCLEOTIDE SEQUENCE [LARGE SCALE GENOMIC DNA]</scope>
    <source>
        <strain evidence="3">JCM 30846</strain>
    </source>
</reference>
<evidence type="ECO:0000313" key="2">
    <source>
        <dbReference type="EMBL" id="GAA3763549.1"/>
    </source>
</evidence>
<dbReference type="Proteomes" id="UP001499884">
    <property type="component" value="Unassembled WGS sequence"/>
</dbReference>
<gene>
    <name evidence="2" type="ORF">GCM10023082_66030</name>
</gene>
<feature type="compositionally biased region" description="Low complexity" evidence="1">
    <location>
        <begin position="9"/>
        <end position="30"/>
    </location>
</feature>
<dbReference type="RefSeq" id="WP_345655737.1">
    <property type="nucleotide sequence ID" value="NZ_BAABEP010000110.1"/>
</dbReference>
<evidence type="ECO:0000313" key="3">
    <source>
        <dbReference type="Proteomes" id="UP001499884"/>
    </source>
</evidence>
<feature type="region of interest" description="Disordered" evidence="1">
    <location>
        <begin position="1"/>
        <end position="41"/>
    </location>
</feature>
<evidence type="ECO:0008006" key="4">
    <source>
        <dbReference type="Google" id="ProtNLM"/>
    </source>
</evidence>
<accession>A0ABP7GEB8</accession>
<keyword evidence="3" id="KW-1185">Reference proteome</keyword>
<proteinExistence type="predicted"/>